<feature type="active site" evidence="6">
    <location>
        <position position="260"/>
    </location>
</feature>
<keyword evidence="9" id="KW-0234">DNA repair</keyword>
<evidence type="ECO:0000256" key="6">
    <source>
        <dbReference type="PIRSR" id="PIRSR604808-1"/>
    </source>
</evidence>
<feature type="binding site" evidence="7">
    <location>
        <position position="397"/>
    </location>
    <ligand>
        <name>Mg(2+)</name>
        <dbReference type="ChEBI" id="CHEBI:18420"/>
        <label>1</label>
    </ligand>
</feature>
<dbReference type="Proteomes" id="UP000285624">
    <property type="component" value="Unassembled WGS sequence"/>
</dbReference>
<feature type="binding site" evidence="7">
    <location>
        <position position="398"/>
    </location>
    <ligand>
        <name>Mg(2+)</name>
        <dbReference type="ChEBI" id="CHEBI:18420"/>
        <label>1</label>
    </ligand>
</feature>
<keyword evidence="5 7" id="KW-0460">Magnesium</keyword>
<dbReference type="GO" id="GO:0008311">
    <property type="term" value="F:double-stranded DNA 3'-5' DNA exonuclease activity"/>
    <property type="evidence" value="ECO:0007669"/>
    <property type="project" value="TreeGrafter"/>
</dbReference>
<dbReference type="PROSITE" id="PS00727">
    <property type="entry name" value="AP_NUCLEASE_F1_2"/>
    <property type="match status" value="1"/>
</dbReference>
<feature type="site" description="Important for catalytic activity" evidence="8">
    <location>
        <position position="372"/>
    </location>
</feature>
<dbReference type="EMBL" id="MBDN02000338">
    <property type="protein sequence ID" value="RLN76196.1"/>
    <property type="molecule type" value="Genomic_DNA"/>
</dbReference>
<feature type="binding site" evidence="7">
    <location>
        <position position="300"/>
    </location>
    <ligand>
        <name>Mg(2+)</name>
        <dbReference type="ChEBI" id="CHEBI:18420"/>
        <label>1</label>
    </ligand>
</feature>
<dbReference type="EC" id="3.1.-.-" evidence="9"/>
<dbReference type="PANTHER" id="PTHR22748">
    <property type="entry name" value="AP ENDONUCLEASE"/>
    <property type="match status" value="1"/>
</dbReference>
<organism evidence="14 17">
    <name type="scientific">Phytophthora kernoviae</name>
    <dbReference type="NCBI Taxonomy" id="325452"/>
    <lineage>
        <taxon>Eukaryota</taxon>
        <taxon>Sar</taxon>
        <taxon>Stramenopiles</taxon>
        <taxon>Oomycota</taxon>
        <taxon>Peronosporomycetes</taxon>
        <taxon>Peronosporales</taxon>
        <taxon>Peronosporaceae</taxon>
        <taxon>Phytophthora</taxon>
    </lineage>
</organism>
<dbReference type="GO" id="GO:0046872">
    <property type="term" value="F:metal ion binding"/>
    <property type="evidence" value="ECO:0007669"/>
    <property type="project" value="UniProtKB-KW"/>
</dbReference>
<dbReference type="Proteomes" id="UP000792063">
    <property type="component" value="Unassembled WGS sequence"/>
</dbReference>
<feature type="site" description="Transition state stabilizer" evidence="8">
    <location>
        <position position="302"/>
    </location>
</feature>
<dbReference type="STRING" id="325452.A0A3R7K817"/>
<dbReference type="FunFam" id="3.60.10.10:FF:000130">
    <property type="entry name" value="DNA-(apurinic or apyrimidinic site) lyase"/>
    <property type="match status" value="1"/>
</dbReference>
<dbReference type="InterPro" id="IPR036691">
    <property type="entry name" value="Endo/exonu/phosph_ase_sf"/>
</dbReference>
<reference evidence="16 17" key="2">
    <citation type="submission" date="2018-07" db="EMBL/GenBank/DDBJ databases">
        <title>Genome sequencing of oomycete isolates from Chile give support for New Zealand origin for Phytophthora kernoviae and make available the first Nothophytophthora sp. genome.</title>
        <authorList>
            <person name="Studholme D.J."/>
            <person name="Sanfuentes E."/>
            <person name="Panda P."/>
            <person name="Hill R."/>
            <person name="Sambles C."/>
            <person name="Grant M."/>
            <person name="Williams N.M."/>
            <person name="Mcdougal R.L."/>
        </authorList>
    </citation>
    <scope>NUCLEOTIDE SEQUENCE [LARGE SCALE GENOMIC DNA]</scope>
    <source>
        <strain evidence="14">Chile2</strain>
        <strain evidence="15">Chile4</strain>
    </source>
</reference>
<dbReference type="AlphaFoldDB" id="A0A3R7K817"/>
<dbReference type="GO" id="GO:0003677">
    <property type="term" value="F:DNA binding"/>
    <property type="evidence" value="ECO:0007669"/>
    <property type="project" value="InterPro"/>
</dbReference>
<keyword evidence="7" id="KW-0464">Manganese</keyword>
<proteinExistence type="inferred from homology"/>
<gene>
    <name evidence="14" type="ORF">BBI17_006925</name>
    <name evidence="15" type="ORF">BBO99_00007744</name>
    <name evidence="12" type="ORF">JM16_006623</name>
    <name evidence="13" type="ORF">JM18_007453</name>
</gene>
<dbReference type="Pfam" id="PF03372">
    <property type="entry name" value="Exo_endo_phos"/>
    <property type="match status" value="1"/>
</dbReference>
<comment type="caution">
    <text evidence="14">The sequence shown here is derived from an EMBL/GenBank/DDBJ whole genome shotgun (WGS) entry which is preliminary data.</text>
</comment>
<dbReference type="InterPro" id="IPR004808">
    <property type="entry name" value="AP_endonuc_1"/>
</dbReference>
<feature type="region of interest" description="Disordered" evidence="10">
    <location>
        <begin position="29"/>
        <end position="61"/>
    </location>
</feature>
<reference evidence="12" key="3">
    <citation type="submission" date="2020-06" db="EMBL/GenBank/DDBJ databases">
        <authorList>
            <person name="Studholme D.J."/>
        </authorList>
    </citation>
    <scope>NUCLEOTIDE SEQUENCE</scope>
    <source>
        <strain evidence="12">NZFS 2646</strain>
        <strain evidence="13">NZFS 3630</strain>
    </source>
</reference>
<protein>
    <recommendedName>
        <fullName evidence="9">DNA-(apurinic or apyrimidinic site) endonuclease</fullName>
        <ecNumber evidence="9">3.1.-.-</ecNumber>
    </recommendedName>
</protein>
<dbReference type="Gene3D" id="3.60.10.10">
    <property type="entry name" value="Endonuclease/exonuclease/phosphatase"/>
    <property type="match status" value="1"/>
</dbReference>
<comment type="similarity">
    <text evidence="2 9">Belongs to the DNA repair enzymes AP/ExoA family.</text>
</comment>
<feature type="binding site" evidence="7">
    <location>
        <position position="302"/>
    </location>
    <ligand>
        <name>Mg(2+)</name>
        <dbReference type="ChEBI" id="CHEBI:18420"/>
        <label>1</label>
    </ligand>
</feature>
<reference evidence="12" key="1">
    <citation type="journal article" date="2015" name="Genom Data">
        <title>Genome sequences of six Phytophthora species associated with forests in New Zealand.</title>
        <authorList>
            <person name="Studholme D.J."/>
            <person name="McDougal R.L."/>
            <person name="Sambles C."/>
            <person name="Hansen E."/>
            <person name="Hardy G."/>
            <person name="Grant M."/>
            <person name="Ganley R.J."/>
            <person name="Williams N.M."/>
        </authorList>
    </citation>
    <scope>NUCLEOTIDE SEQUENCE</scope>
    <source>
        <strain evidence="12">NZFS 2646</strain>
        <strain evidence="13">NZFS 3630</strain>
    </source>
</reference>
<evidence type="ECO:0000256" key="7">
    <source>
        <dbReference type="PIRSR" id="PIRSR604808-2"/>
    </source>
</evidence>
<dbReference type="GO" id="GO:0008081">
    <property type="term" value="F:phosphoric diester hydrolase activity"/>
    <property type="evidence" value="ECO:0007669"/>
    <property type="project" value="TreeGrafter"/>
</dbReference>
<keyword evidence="9" id="KW-0227">DNA damage</keyword>
<dbReference type="Proteomes" id="UP000285883">
    <property type="component" value="Unassembled WGS sequence"/>
</dbReference>
<dbReference type="SUPFAM" id="SSF56219">
    <property type="entry name" value="DNase I-like"/>
    <property type="match status" value="1"/>
</dbReference>
<evidence type="ECO:0000313" key="14">
    <source>
        <dbReference type="EMBL" id="RLN32034.1"/>
    </source>
</evidence>
<evidence type="ECO:0000256" key="4">
    <source>
        <dbReference type="ARBA" id="ARBA00022801"/>
    </source>
</evidence>
<evidence type="ECO:0000256" key="5">
    <source>
        <dbReference type="ARBA" id="ARBA00022842"/>
    </source>
</evidence>
<feature type="active site" description="Proton donor/acceptor" evidence="6">
    <location>
        <position position="300"/>
    </location>
</feature>
<evidence type="ECO:0000256" key="2">
    <source>
        <dbReference type="ARBA" id="ARBA00007092"/>
    </source>
</evidence>
<feature type="binding site" evidence="7">
    <location>
        <position position="141"/>
    </location>
    <ligand>
        <name>Mg(2+)</name>
        <dbReference type="ChEBI" id="CHEBI:18420"/>
        <label>1</label>
    </ligand>
</feature>
<comment type="cofactor">
    <cofactor evidence="7 9">
        <name>Mg(2+)</name>
        <dbReference type="ChEBI" id="CHEBI:18420"/>
    </cofactor>
    <cofactor evidence="7 9">
        <name>Mn(2+)</name>
        <dbReference type="ChEBI" id="CHEBI:29035"/>
    </cofactor>
    <text evidence="7 9">Probably binds two magnesium or manganese ions per subunit.</text>
</comment>
<feature type="site" description="Interaction with DNA substrate" evidence="8">
    <location>
        <position position="398"/>
    </location>
</feature>
<evidence type="ECO:0000313" key="13">
    <source>
        <dbReference type="EMBL" id="KAG2519613.1"/>
    </source>
</evidence>
<dbReference type="PANTHER" id="PTHR22748:SF6">
    <property type="entry name" value="DNA-(APURINIC OR APYRIMIDINIC SITE) ENDONUCLEASE"/>
    <property type="match status" value="1"/>
</dbReference>
<dbReference type="InterPro" id="IPR005135">
    <property type="entry name" value="Endo/exonuclease/phosphatase"/>
</dbReference>
<evidence type="ECO:0000256" key="8">
    <source>
        <dbReference type="PIRSR" id="PIRSR604808-3"/>
    </source>
</evidence>
<sequence>MSARQSKRLKVAAEKAVMAISDKKRKTVISASVSTTSVTKESPSPAETNRKKQKTASEDSKSAWGALFAAPKAKTPAGRVLPMTAASISATPKTKTPVGRVLPMAAAPISAELQQKVDNFPAFDGVSKLGTDSEMKIVAWNVNGLRAVLKRENSAHLRAYVAQEDPDILCLSETKICRDELQKLANFLPQYEHQYWSCAVKKGYASTAIFSKTKPLSVKDEIVVGEHDSKGVSKAHNGGKDQEGRFLALEYPTFWLVHTYVPNAGGKLERLDFRTEQWDKAILKEMQEMEKTKPVIWCGDLNVAHQEIDIHDPKGNKNKSAGFTDAERESFGSILDSGFVDTFRHLHPKTQEFSYFGYRNNMRAKNKGWRLDYFVVSKALMPAVKASYIRGGVIGSDHCPIGLELGSF</sequence>
<keyword evidence="16" id="KW-1185">Reference proteome</keyword>
<evidence type="ECO:0000313" key="17">
    <source>
        <dbReference type="Proteomes" id="UP000285883"/>
    </source>
</evidence>
<dbReference type="Proteomes" id="UP000785171">
    <property type="component" value="Unassembled WGS sequence"/>
</dbReference>
<evidence type="ECO:0000256" key="9">
    <source>
        <dbReference type="RuleBase" id="RU362131"/>
    </source>
</evidence>
<accession>A0A3R7K817</accession>
<dbReference type="GO" id="GO:0006284">
    <property type="term" value="P:base-excision repair"/>
    <property type="evidence" value="ECO:0007669"/>
    <property type="project" value="TreeGrafter"/>
</dbReference>
<evidence type="ECO:0000313" key="15">
    <source>
        <dbReference type="EMBL" id="RLN76196.1"/>
    </source>
</evidence>
<evidence type="ECO:0000313" key="12">
    <source>
        <dbReference type="EMBL" id="KAG2517250.1"/>
    </source>
</evidence>
<keyword evidence="3 7" id="KW-0479">Metal-binding</keyword>
<evidence type="ECO:0000256" key="1">
    <source>
        <dbReference type="ARBA" id="ARBA00001936"/>
    </source>
</evidence>
<feature type="active site" description="Proton acceptor" evidence="6">
    <location>
        <position position="398"/>
    </location>
</feature>
<keyword evidence="4" id="KW-0378">Hydrolase</keyword>
<evidence type="ECO:0000256" key="10">
    <source>
        <dbReference type="SAM" id="MobiDB-lite"/>
    </source>
</evidence>
<feature type="binding site" evidence="7">
    <location>
        <position position="173"/>
    </location>
    <ligand>
        <name>Mg(2+)</name>
        <dbReference type="ChEBI" id="CHEBI:18420"/>
        <label>1</label>
    </ligand>
</feature>
<evidence type="ECO:0000313" key="16">
    <source>
        <dbReference type="Proteomes" id="UP000285624"/>
    </source>
</evidence>
<dbReference type="GO" id="GO:0005634">
    <property type="term" value="C:nucleus"/>
    <property type="evidence" value="ECO:0007669"/>
    <property type="project" value="TreeGrafter"/>
</dbReference>
<evidence type="ECO:0000256" key="3">
    <source>
        <dbReference type="ARBA" id="ARBA00022723"/>
    </source>
</evidence>
<dbReference type="PROSITE" id="PS51435">
    <property type="entry name" value="AP_NUCLEASE_F1_4"/>
    <property type="match status" value="1"/>
</dbReference>
<feature type="compositionally biased region" description="Low complexity" evidence="10">
    <location>
        <begin position="29"/>
        <end position="44"/>
    </location>
</feature>
<dbReference type="InterPro" id="IPR020848">
    <property type="entry name" value="AP_endonuclease_F1_CS"/>
</dbReference>
<dbReference type="NCBIfam" id="TIGR00195">
    <property type="entry name" value="exoDNase_III"/>
    <property type="match status" value="1"/>
</dbReference>
<dbReference type="CDD" id="cd09087">
    <property type="entry name" value="Ape1-like_AP-endo"/>
    <property type="match status" value="1"/>
</dbReference>
<dbReference type="NCBIfam" id="TIGR00633">
    <property type="entry name" value="xth"/>
    <property type="match status" value="1"/>
</dbReference>
<dbReference type="EMBL" id="MAYM02000892">
    <property type="protein sequence ID" value="RLN32034.1"/>
    <property type="molecule type" value="Genomic_DNA"/>
</dbReference>
<comment type="cofactor">
    <cofactor evidence="1">
        <name>Mn(2+)</name>
        <dbReference type="ChEBI" id="CHEBI:29035"/>
    </cofactor>
</comment>
<name>A0A3R7K817_9STRA</name>
<dbReference type="PROSITE" id="PS00728">
    <property type="entry name" value="AP_NUCLEASE_F1_3"/>
    <property type="match status" value="1"/>
</dbReference>
<evidence type="ECO:0000259" key="11">
    <source>
        <dbReference type="Pfam" id="PF03372"/>
    </source>
</evidence>
<feature type="domain" description="Endonuclease/exonuclease/phosphatase" evidence="11">
    <location>
        <begin position="139"/>
        <end position="398"/>
    </location>
</feature>
<dbReference type="EMBL" id="JPWV03000321">
    <property type="protein sequence ID" value="KAG2517250.1"/>
    <property type="molecule type" value="Genomic_DNA"/>
</dbReference>
<dbReference type="EMBL" id="JPWU03000336">
    <property type="protein sequence ID" value="KAG2519613.1"/>
    <property type="molecule type" value="Genomic_DNA"/>
</dbReference>
<dbReference type="GO" id="GO:0003906">
    <property type="term" value="F:DNA-(apurinic or apyrimidinic site) endonuclease activity"/>
    <property type="evidence" value="ECO:0007669"/>
    <property type="project" value="TreeGrafter"/>
</dbReference>